<evidence type="ECO:0000313" key="2">
    <source>
        <dbReference type="EMBL" id="ALN59281.1"/>
    </source>
</evidence>
<dbReference type="PATRIC" id="fig|69.6.peg.3876"/>
<feature type="signal peptide" evidence="1">
    <location>
        <begin position="1"/>
        <end position="26"/>
    </location>
</feature>
<dbReference type="Proteomes" id="UP000061569">
    <property type="component" value="Chromosome"/>
</dbReference>
<dbReference type="AlphaFoldDB" id="A0A0S2DLH2"/>
<dbReference type="OrthoDB" id="6025751at2"/>
<accession>A0A0S2DLH2</accession>
<proteinExistence type="predicted"/>
<dbReference type="KEGG" id="lez:GLE_3939"/>
<dbReference type="EMBL" id="CP013140">
    <property type="protein sequence ID" value="ALN59281.1"/>
    <property type="molecule type" value="Genomic_DNA"/>
</dbReference>
<organism evidence="2 3">
    <name type="scientific">Lysobacter enzymogenes</name>
    <dbReference type="NCBI Taxonomy" id="69"/>
    <lineage>
        <taxon>Bacteria</taxon>
        <taxon>Pseudomonadati</taxon>
        <taxon>Pseudomonadota</taxon>
        <taxon>Gammaproteobacteria</taxon>
        <taxon>Lysobacterales</taxon>
        <taxon>Lysobacteraceae</taxon>
        <taxon>Lysobacter</taxon>
    </lineage>
</organism>
<gene>
    <name evidence="2" type="ORF">GLE_3939</name>
</gene>
<evidence type="ECO:0000256" key="1">
    <source>
        <dbReference type="SAM" id="SignalP"/>
    </source>
</evidence>
<keyword evidence="1" id="KW-0732">Signal</keyword>
<feature type="chain" id="PRO_5006595802" evidence="1">
    <location>
        <begin position="27"/>
        <end position="203"/>
    </location>
</feature>
<reference evidence="2 3" key="1">
    <citation type="submission" date="2015-11" db="EMBL/GenBank/DDBJ databases">
        <title>Genome sequences of Lysobacter enzymogenes strain C3 and Lysobacter antibioticus ATCC 29479.</title>
        <authorList>
            <person name="Kobayashi D.Y."/>
        </authorList>
    </citation>
    <scope>NUCLEOTIDE SEQUENCE [LARGE SCALE GENOMIC DNA]</scope>
    <source>
        <strain evidence="2 3">C3</strain>
    </source>
</reference>
<name>A0A0S2DLH2_LYSEN</name>
<sequence>MKAALKNLAFAGLLAGLFPAFGPAGAVAPAAPDLPLRVSPWLEQAMDSKTCPLVDVRVDAAGQAGRAANAPAARVATVWLAREDDAADPSAWPALYLSLGGRPLALRREGAATDVEAQSLRDRRGPALRWSAPAERVSARLLLQAPRLYVETGEGWRPVPPGRAAQARQGEDPTRTVWKGRLSLDLRGRRWEREVEVVSICGP</sequence>
<protein>
    <submittedName>
        <fullName evidence="2">Uncharacterized protein</fullName>
    </submittedName>
</protein>
<evidence type="ECO:0000313" key="3">
    <source>
        <dbReference type="Proteomes" id="UP000061569"/>
    </source>
</evidence>